<feature type="region of interest" description="Disordered" evidence="1">
    <location>
        <begin position="443"/>
        <end position="476"/>
    </location>
</feature>
<keyword evidence="4" id="KW-1185">Reference proteome</keyword>
<sequence>MTDAPGQPQELAREVPWRAGKPALEAVLTLPGGPGPPRACLVLAHGAGGDMNSGHLPRLAQALARGGVGVVRFTHRCTHLPTRVDAYRAVLSAAQGWPETRGTRAWVCAGHSMGSRAACAVAHEASGAEGGSGGPSAAAGAAATRTGRSGKGPAAAANAAEAAAEVGERVQAPARKRRKGGDADAPAPAGGQKRGEAGDAEEAEARPAEEGESAPEAGAEEGVPPGEAPAPAGRRRTRAAAAAESAAAVGAAEAKAMGKGKGKGKARGSAARGDGAAGPGAASPVTAAGDAGGSGGAGAAGGGEARVVGCVFMSYPLHPPGKPAELRDTPLASLSLPLLFVRGSRDEFSTPGPWEDILGRMSSSDLRVHTVEGGDHGLAAPGGRAAAEAALAEALEAVVAFVQGAGSQLGYAQAQLAATEALYAAYQEELKLLRKGLAATKREHLRSGRPLWREGASAPPPRGHRTAEDADPDQEPATFSDIEEDVLLADDADAEEPVAGAGAHEPAVKAEPGAAGQAGRAEAGGASPAAVALEARRRRLMALEATCSAVAQDDMEAQGAVACLAGLTGKHYLRSIVVSLGRATESKGDVDIDLTPEEAEQRRRGRAAQEGEARGDAEGEAAGAGEGEGGQAGGSASGRPRVSRRQALIRLDADGVFRIINTGRQELAVNGVKVPQNHTLPLPHLAMVTVADLALIFMANGAAVQRVVRRSGALVL</sequence>
<dbReference type="GO" id="GO:0031011">
    <property type="term" value="C:Ino80 complex"/>
    <property type="evidence" value="ECO:0007669"/>
    <property type="project" value="InterPro"/>
</dbReference>
<evidence type="ECO:0000313" key="3">
    <source>
        <dbReference type="EMBL" id="KAG2484076.1"/>
    </source>
</evidence>
<comment type="caution">
    <text evidence="3">The sequence shown here is derived from an EMBL/GenBank/DDBJ whole genome shotgun (WGS) entry which is preliminary data.</text>
</comment>
<dbReference type="EMBL" id="JAEHOE010000158">
    <property type="protein sequence ID" value="KAG2484076.1"/>
    <property type="molecule type" value="Genomic_DNA"/>
</dbReference>
<evidence type="ECO:0000313" key="4">
    <source>
        <dbReference type="Proteomes" id="UP000612055"/>
    </source>
</evidence>
<dbReference type="InterPro" id="IPR029058">
    <property type="entry name" value="AB_hydrolase_fold"/>
</dbReference>
<feature type="compositionally biased region" description="Basic and acidic residues" evidence="1">
    <location>
        <begin position="193"/>
        <end position="209"/>
    </location>
</feature>
<dbReference type="AlphaFoldDB" id="A0A836BP88"/>
<dbReference type="PANTHER" id="PTHR13233">
    <property type="entry name" value="MICROSPHERULE PROTEIN 1"/>
    <property type="match status" value="1"/>
</dbReference>
<dbReference type="SUPFAM" id="SSF49879">
    <property type="entry name" value="SMAD/FHA domain"/>
    <property type="match status" value="1"/>
</dbReference>
<feature type="compositionally biased region" description="Low complexity" evidence="1">
    <location>
        <begin position="214"/>
        <end position="232"/>
    </location>
</feature>
<organism evidence="3 4">
    <name type="scientific">Edaphochlamys debaryana</name>
    <dbReference type="NCBI Taxonomy" id="47281"/>
    <lineage>
        <taxon>Eukaryota</taxon>
        <taxon>Viridiplantae</taxon>
        <taxon>Chlorophyta</taxon>
        <taxon>core chlorophytes</taxon>
        <taxon>Chlorophyceae</taxon>
        <taxon>CS clade</taxon>
        <taxon>Chlamydomonadales</taxon>
        <taxon>Chlamydomonadales incertae sedis</taxon>
        <taxon>Edaphochlamys</taxon>
    </lineage>
</organism>
<dbReference type="PANTHER" id="PTHR13233:SF0">
    <property type="entry name" value="MICROSPHERULE PROTEIN 1"/>
    <property type="match status" value="1"/>
</dbReference>
<feature type="region of interest" description="Disordered" evidence="1">
    <location>
        <begin position="126"/>
        <end position="283"/>
    </location>
</feature>
<dbReference type="Gene3D" id="3.40.50.1820">
    <property type="entry name" value="alpha/beta hydrolase"/>
    <property type="match status" value="2"/>
</dbReference>
<accession>A0A836BP88</accession>
<feature type="domain" description="FHA" evidence="2">
    <location>
        <begin position="577"/>
        <end position="674"/>
    </location>
</feature>
<dbReference type="InterPro" id="IPR008984">
    <property type="entry name" value="SMAD_FHA_dom_sf"/>
</dbReference>
<dbReference type="GO" id="GO:0045944">
    <property type="term" value="P:positive regulation of transcription by RNA polymerase II"/>
    <property type="evidence" value="ECO:0007669"/>
    <property type="project" value="TreeGrafter"/>
</dbReference>
<dbReference type="GO" id="GO:0044545">
    <property type="term" value="C:NSL complex"/>
    <property type="evidence" value="ECO:0007669"/>
    <property type="project" value="TreeGrafter"/>
</dbReference>
<dbReference type="SMART" id="SM00240">
    <property type="entry name" value="FHA"/>
    <property type="match status" value="1"/>
</dbReference>
<feature type="region of interest" description="Disordered" evidence="1">
    <location>
        <begin position="589"/>
        <end position="641"/>
    </location>
</feature>
<dbReference type="InterPro" id="IPR037912">
    <property type="entry name" value="MCRS1"/>
</dbReference>
<feature type="compositionally biased region" description="Gly residues" evidence="1">
    <location>
        <begin position="622"/>
        <end position="636"/>
    </location>
</feature>
<feature type="region of interest" description="Disordered" evidence="1">
    <location>
        <begin position="497"/>
        <end position="526"/>
    </location>
</feature>
<gene>
    <name evidence="3" type="ORF">HYH03_017095</name>
</gene>
<dbReference type="SUPFAM" id="SSF53474">
    <property type="entry name" value="alpha/beta-Hydrolases"/>
    <property type="match status" value="1"/>
</dbReference>
<proteinExistence type="predicted"/>
<name>A0A836BP88_9CHLO</name>
<feature type="compositionally biased region" description="Low complexity" evidence="1">
    <location>
        <begin position="239"/>
        <end position="257"/>
    </location>
</feature>
<reference evidence="3" key="1">
    <citation type="journal article" date="2020" name="bioRxiv">
        <title>Comparative genomics of Chlamydomonas.</title>
        <authorList>
            <person name="Craig R.J."/>
            <person name="Hasan A.R."/>
            <person name="Ness R.W."/>
            <person name="Keightley P.D."/>
        </authorList>
    </citation>
    <scope>NUCLEOTIDE SEQUENCE</scope>
    <source>
        <strain evidence="3">CCAP 11/70</strain>
    </source>
</reference>
<feature type="compositionally biased region" description="Low complexity" evidence="1">
    <location>
        <begin position="135"/>
        <end position="147"/>
    </location>
</feature>
<dbReference type="GO" id="GO:0002151">
    <property type="term" value="F:G-quadruplex RNA binding"/>
    <property type="evidence" value="ECO:0007669"/>
    <property type="project" value="InterPro"/>
</dbReference>
<evidence type="ECO:0000256" key="1">
    <source>
        <dbReference type="SAM" id="MobiDB-lite"/>
    </source>
</evidence>
<dbReference type="GO" id="GO:0071339">
    <property type="term" value="C:MLL1 complex"/>
    <property type="evidence" value="ECO:0007669"/>
    <property type="project" value="InterPro"/>
</dbReference>
<feature type="compositionally biased region" description="Low complexity" evidence="1">
    <location>
        <begin position="154"/>
        <end position="165"/>
    </location>
</feature>
<feature type="compositionally biased region" description="Basic and acidic residues" evidence="1">
    <location>
        <begin position="599"/>
        <end position="617"/>
    </location>
</feature>
<feature type="compositionally biased region" description="Low complexity" evidence="1">
    <location>
        <begin position="510"/>
        <end position="526"/>
    </location>
</feature>
<feature type="compositionally biased region" description="Low complexity" evidence="1">
    <location>
        <begin position="267"/>
        <end position="283"/>
    </location>
</feature>
<dbReference type="InterPro" id="IPR046879">
    <property type="entry name" value="KANL3/Tex30_Abhydrolase"/>
</dbReference>
<dbReference type="Proteomes" id="UP000612055">
    <property type="component" value="Unassembled WGS sequence"/>
</dbReference>
<protein>
    <recommendedName>
        <fullName evidence="2">FHA domain-containing protein</fullName>
    </recommendedName>
</protein>
<evidence type="ECO:0000259" key="2">
    <source>
        <dbReference type="SMART" id="SM00240"/>
    </source>
</evidence>
<dbReference type="OrthoDB" id="10262769at2759"/>
<dbReference type="InterPro" id="IPR000253">
    <property type="entry name" value="FHA_dom"/>
</dbReference>
<dbReference type="Pfam" id="PF20408">
    <property type="entry name" value="Abhydrolase_11"/>
    <property type="match status" value="2"/>
</dbReference>